<evidence type="ECO:0000259" key="1">
    <source>
        <dbReference type="PROSITE" id="PS51736"/>
    </source>
</evidence>
<organism evidence="3 4">
    <name type="scientific">Veillonella parvula</name>
    <name type="common">Staphylococcus parvulus</name>
    <dbReference type="NCBI Taxonomy" id="29466"/>
    <lineage>
        <taxon>Bacteria</taxon>
        <taxon>Bacillati</taxon>
        <taxon>Bacillota</taxon>
        <taxon>Negativicutes</taxon>
        <taxon>Veillonellales</taxon>
        <taxon>Veillonellaceae</taxon>
        <taxon>Veillonella</taxon>
    </lineage>
</organism>
<dbReference type="Proteomes" id="UP000234197">
    <property type="component" value="Unassembled WGS sequence"/>
</dbReference>
<dbReference type="Gene3D" id="3.40.50.1390">
    <property type="entry name" value="Resolvase, N-terminal catalytic domain"/>
    <property type="match status" value="1"/>
</dbReference>
<dbReference type="SUPFAM" id="SSF53041">
    <property type="entry name" value="Resolvase-like"/>
    <property type="match status" value="1"/>
</dbReference>
<keyword evidence="4" id="KW-1185">Reference proteome</keyword>
<dbReference type="InterPro" id="IPR038109">
    <property type="entry name" value="DNA_bind_recomb_sf"/>
</dbReference>
<feature type="domain" description="Recombinase" evidence="2">
    <location>
        <begin position="159"/>
        <end position="264"/>
    </location>
</feature>
<dbReference type="PROSITE" id="PS51736">
    <property type="entry name" value="RECOMBINASES_3"/>
    <property type="match status" value="1"/>
</dbReference>
<dbReference type="Pfam" id="PF00239">
    <property type="entry name" value="Resolvase"/>
    <property type="match status" value="1"/>
</dbReference>
<evidence type="ECO:0000259" key="2">
    <source>
        <dbReference type="PROSITE" id="PS51737"/>
    </source>
</evidence>
<dbReference type="InterPro" id="IPR025827">
    <property type="entry name" value="Zn_ribbon_recom_dom"/>
</dbReference>
<dbReference type="Pfam" id="PF07508">
    <property type="entry name" value="Recombinase"/>
    <property type="match status" value="1"/>
</dbReference>
<feature type="domain" description="Resolvase/invertase-type recombinase catalytic" evidence="1">
    <location>
        <begin position="7"/>
        <end position="151"/>
    </location>
</feature>
<dbReference type="InterPro" id="IPR036162">
    <property type="entry name" value="Resolvase-like_N_sf"/>
</dbReference>
<accession>A0ABV0IBB5</accession>
<gene>
    <name evidence="3" type="ORF">CYJ21_006655</name>
</gene>
<proteinExistence type="predicted"/>
<dbReference type="SMART" id="SM00857">
    <property type="entry name" value="Resolvase"/>
    <property type="match status" value="1"/>
</dbReference>
<evidence type="ECO:0000313" key="4">
    <source>
        <dbReference type="Proteomes" id="UP000234197"/>
    </source>
</evidence>
<evidence type="ECO:0000313" key="3">
    <source>
        <dbReference type="EMBL" id="MEO9178625.1"/>
    </source>
</evidence>
<dbReference type="InterPro" id="IPR006119">
    <property type="entry name" value="Resolv_N"/>
</dbReference>
<comment type="caution">
    <text evidence="3">The sequence shown here is derived from an EMBL/GenBank/DDBJ whole genome shotgun (WGS) entry which is preliminary data.</text>
</comment>
<sequence>MSETTQIGVIYARYSSDKQRDESIDGQIRECMAYAEREGITITNTYIDRALSAKTDDRPEFRQMILDSNKQAFNYVLVYQLDRFSRNRYDSAIYKAKLRKNGIRVISVKENIKDDPSGIILESVLEGMAEYYSAELSQKVMRGMTDNVLQGKWVGTVVPYGYKLSNNRQLEINEHEANVVRKLFDMYLQRHTLSEMASYMNANGHLTHKGKPFNTNSIKAIISNEKYIGVYSWGSERIENAIPPIIDKSIFEKAQHKRNLRAKKKGNRSELYQLCGKLECGRCGGNYVGSTGTSKTGALHHYYVCSNRRRKNACKAQNIRRDALDDIVISQTLAILNKPNVINKIAKYAANSGKNLQSETVAQIDIIDAHIRDLKKSLDNYMTAIANGFISDVLKHRIETTEQELKDHIEIKTSLENTIIPVELTEDHIRFFLLKMAKENPSTLRGRARIIEAFVHHVTIYEDHIEIVFNYKNELSEFHDKTLESSLLNDLVTQKGFEPLAF</sequence>
<protein>
    <submittedName>
        <fullName evidence="3">Recombinase family protein</fullName>
    </submittedName>
</protein>
<dbReference type="PROSITE" id="PS51737">
    <property type="entry name" value="RECOMBINASE_DNA_BIND"/>
    <property type="match status" value="1"/>
</dbReference>
<dbReference type="RefSeq" id="WP_101928750.1">
    <property type="nucleotide sequence ID" value="NZ_PKHW01000004.1"/>
</dbReference>
<name>A0ABV0IBB5_VEIPA</name>
<dbReference type="InterPro" id="IPR050639">
    <property type="entry name" value="SSR_resolvase"/>
</dbReference>
<reference evidence="3" key="1">
    <citation type="submission" date="2017-12" db="EMBL/GenBank/DDBJ databases">
        <authorList>
            <person name="Thomas-White K."/>
            <person name="Wolfe A.J."/>
        </authorList>
    </citation>
    <scope>NUCLEOTIDE SEQUENCE</scope>
    <source>
        <strain evidence="3">UMB0138</strain>
    </source>
</reference>
<dbReference type="Pfam" id="PF13408">
    <property type="entry name" value="Zn_ribbon_recom"/>
    <property type="match status" value="1"/>
</dbReference>
<dbReference type="InterPro" id="IPR011109">
    <property type="entry name" value="DNA_bind_recombinase_dom"/>
</dbReference>
<dbReference type="EMBL" id="PKMC02000007">
    <property type="protein sequence ID" value="MEO9178625.1"/>
    <property type="molecule type" value="Genomic_DNA"/>
</dbReference>
<dbReference type="Gene3D" id="3.90.1750.20">
    <property type="entry name" value="Putative Large Serine Recombinase, Chain B, Domain 2"/>
    <property type="match status" value="1"/>
</dbReference>
<dbReference type="PANTHER" id="PTHR30461">
    <property type="entry name" value="DNA-INVERTASE FROM LAMBDOID PROPHAGE"/>
    <property type="match status" value="1"/>
</dbReference>
<dbReference type="PANTHER" id="PTHR30461:SF23">
    <property type="entry name" value="DNA RECOMBINASE-RELATED"/>
    <property type="match status" value="1"/>
</dbReference>
<reference evidence="3" key="2">
    <citation type="submission" date="2024-04" db="EMBL/GenBank/DDBJ databases">
        <title>Na.</title>
        <authorList>
            <person name="Choi B."/>
        </authorList>
    </citation>
    <scope>NUCLEOTIDE SEQUENCE</scope>
    <source>
        <strain evidence="3">UMB0138</strain>
    </source>
</reference>
<dbReference type="CDD" id="cd00338">
    <property type="entry name" value="Ser_Recombinase"/>
    <property type="match status" value="1"/>
</dbReference>